<evidence type="ECO:0000313" key="1">
    <source>
        <dbReference type="EMBL" id="MCT7978168.1"/>
    </source>
</evidence>
<gene>
    <name evidence="1" type="ORF">NG792_10665</name>
</gene>
<keyword evidence="2" id="KW-1185">Reference proteome</keyword>
<sequence>MKEGPWDLNRGKLNQGSLGYKRAERFAYERDRSARLDLGDISCYS</sequence>
<protein>
    <submittedName>
        <fullName evidence="1">Uncharacterized protein</fullName>
    </submittedName>
</protein>
<dbReference type="Proteomes" id="UP001525961">
    <property type="component" value="Unassembled WGS sequence"/>
</dbReference>
<accession>A0ABT2N672</accession>
<organism evidence="1 2">
    <name type="scientific">Laspinema olomoucense D3b</name>
    <dbReference type="NCBI Taxonomy" id="2953688"/>
    <lineage>
        <taxon>Bacteria</taxon>
        <taxon>Bacillati</taxon>
        <taxon>Cyanobacteriota</taxon>
        <taxon>Cyanophyceae</taxon>
        <taxon>Oscillatoriophycideae</taxon>
        <taxon>Oscillatoriales</taxon>
        <taxon>Laspinemataceae</taxon>
        <taxon>Laspinema</taxon>
        <taxon>Laspinema olomoucense</taxon>
    </lineage>
</organism>
<dbReference type="EMBL" id="JAMXFA010000012">
    <property type="protein sequence ID" value="MCT7978168.1"/>
    <property type="molecule type" value="Genomic_DNA"/>
</dbReference>
<reference evidence="1 2" key="1">
    <citation type="journal article" date="2022" name="Front. Microbiol.">
        <title>High genomic differentiation and limited gene flow indicate recent cryptic speciation within the genus Laspinema (cyanobacteria).</title>
        <authorList>
            <person name="Stanojkovic A."/>
            <person name="Skoupy S."/>
            <person name="Skaloud P."/>
            <person name="Dvorak P."/>
        </authorList>
    </citation>
    <scope>NUCLEOTIDE SEQUENCE [LARGE SCALE GENOMIC DNA]</scope>
    <source>
        <strain evidence="1 2">D3b</strain>
    </source>
</reference>
<proteinExistence type="predicted"/>
<dbReference type="RefSeq" id="WP_261235439.1">
    <property type="nucleotide sequence ID" value="NZ_JAMXFA010000012.1"/>
</dbReference>
<evidence type="ECO:0000313" key="2">
    <source>
        <dbReference type="Proteomes" id="UP001525961"/>
    </source>
</evidence>
<name>A0ABT2N672_9CYAN</name>
<comment type="caution">
    <text evidence="1">The sequence shown here is derived from an EMBL/GenBank/DDBJ whole genome shotgun (WGS) entry which is preliminary data.</text>
</comment>